<dbReference type="InterPro" id="IPR017871">
    <property type="entry name" value="ABC_transporter-like_CS"/>
</dbReference>
<keyword evidence="4" id="KW-0547">Nucleotide-binding</keyword>
<dbReference type="PANTHER" id="PTHR43152">
    <property type="entry name" value="UVRABC SYSTEM PROTEIN A"/>
    <property type="match status" value="1"/>
</dbReference>
<proteinExistence type="inferred from homology"/>
<evidence type="ECO:0000256" key="11">
    <source>
        <dbReference type="ARBA" id="ARBA00038000"/>
    </source>
</evidence>
<keyword evidence="7" id="KW-0067">ATP-binding</keyword>
<evidence type="ECO:0000256" key="4">
    <source>
        <dbReference type="ARBA" id="ARBA00022741"/>
    </source>
</evidence>
<dbReference type="RefSeq" id="WP_142458006.1">
    <property type="nucleotide sequence ID" value="NZ_FXTJ01000002.1"/>
</dbReference>
<evidence type="ECO:0000313" key="16">
    <source>
        <dbReference type="Proteomes" id="UP000317484"/>
    </source>
</evidence>
<keyword evidence="5" id="KW-0227">DNA damage</keyword>
<evidence type="ECO:0000256" key="8">
    <source>
        <dbReference type="ARBA" id="ARBA00022881"/>
    </source>
</evidence>
<keyword evidence="10" id="KW-0234">DNA repair</keyword>
<dbReference type="GO" id="GO:0005524">
    <property type="term" value="F:ATP binding"/>
    <property type="evidence" value="ECO:0007669"/>
    <property type="project" value="UniProtKB-KW"/>
</dbReference>
<evidence type="ECO:0000256" key="10">
    <source>
        <dbReference type="ARBA" id="ARBA00023204"/>
    </source>
</evidence>
<dbReference type="PANTHER" id="PTHR43152:SF2">
    <property type="entry name" value="DRUG RESISTANCE ABC TRANSPORTER"/>
    <property type="match status" value="1"/>
</dbReference>
<dbReference type="Gene3D" id="1.20.1580.10">
    <property type="entry name" value="ABC transporter ATPase like domain"/>
    <property type="match status" value="2"/>
</dbReference>
<evidence type="ECO:0000256" key="3">
    <source>
        <dbReference type="ARBA" id="ARBA00022737"/>
    </source>
</evidence>
<evidence type="ECO:0000256" key="12">
    <source>
        <dbReference type="ARBA" id="ARBA00039316"/>
    </source>
</evidence>
<dbReference type="Gene3D" id="3.40.50.300">
    <property type="entry name" value="P-loop containing nucleotide triphosphate hydrolases"/>
    <property type="match status" value="3"/>
</dbReference>
<organism evidence="15 16">
    <name type="scientific">Geodermatophilus aquaeductus</name>
    <dbReference type="NCBI Taxonomy" id="1564161"/>
    <lineage>
        <taxon>Bacteria</taxon>
        <taxon>Bacillati</taxon>
        <taxon>Actinomycetota</taxon>
        <taxon>Actinomycetes</taxon>
        <taxon>Geodermatophilales</taxon>
        <taxon>Geodermatophilaceae</taxon>
        <taxon>Geodermatophilus</taxon>
    </lineage>
</organism>
<dbReference type="PROSITE" id="PS00211">
    <property type="entry name" value="ABC_TRANSPORTER_1"/>
    <property type="match status" value="1"/>
</dbReference>
<dbReference type="PROSITE" id="PS50893">
    <property type="entry name" value="ABC_TRANSPORTER_2"/>
    <property type="match status" value="1"/>
</dbReference>
<dbReference type="GO" id="GO:0004518">
    <property type="term" value="F:nuclease activity"/>
    <property type="evidence" value="ECO:0007669"/>
    <property type="project" value="UniProtKB-KW"/>
</dbReference>
<dbReference type="GO" id="GO:0006281">
    <property type="term" value="P:DNA repair"/>
    <property type="evidence" value="ECO:0007669"/>
    <property type="project" value="UniProtKB-KW"/>
</dbReference>
<evidence type="ECO:0000256" key="1">
    <source>
        <dbReference type="ARBA" id="ARBA00004496"/>
    </source>
</evidence>
<sequence>MSTATGTDPLSPALHAADGHDVIRVVGARENNLKDVSVELPKRRLTVFTGVSGSGKSSLVFGTIAAESQRLINETYSAFVQGFMPTLARPEVDLLEGLTTAIIVDQERMGANPRSTVGTATDSNAMLRILFSRLGTPHIGPPTAFSFNVPTRKASGVMSTEKAGGRVEKAVVRDVVYMGGMCPRCEGMGSVSDFDLTALYDETKSLAEGALTVPGYSMDGWYGRIFSGAGLPMDKPIGRFTKKELDDLLYKEPTKIKVEGINLTYEGVIPKIQKSMLSKDVEAMQPHVRAFVERVITFQPCPECEGTRLSPEARSSRIRGKNIADLCAMQISDLAEWVRALDEPSVAPLLSGLRHLLDSFAEIGLGYLSLDRPAGTLSGGEAQRTKMIRHLGSSLTDVTYVFDEPSIGLHPHDIQRMNGLLLQLRDKGNTVLVVEHKPEMIAIADHVVDLGPGAGTGGGQVVFEGSVEGLRAAGTTTGRHLDDRAALKDEVRRPTGALEVRGASTHNLRDVDVDVPLGVLCVVTGVAGSGKSSLIHGSVAGRDGVVVVDQSAIRGSRRSNPATYTGLLEPIRKAFAKANGVKPALFSSNSEGACPTCNGAGVIFTDLGVMATVESPCEECEGKRFQAAVLEYRLGGRDISEVLAMSVIEAEAFFGDGDARLPAAHRILARLADVGLGYLTLGQPLTTLSGGERQRLKLATQMAESGEVYVLDEPTTGLHLADVEQLLGLLDRLVDSGRSVIVIEHHQAVMAHADWIVDLGPGAGHDGGRVVFEGTPADLVAARSTLTGEHLADYVGR</sequence>
<evidence type="ECO:0000256" key="7">
    <source>
        <dbReference type="ARBA" id="ARBA00022840"/>
    </source>
</evidence>
<gene>
    <name evidence="15" type="ORF">SAMN06273567_102734</name>
</gene>
<evidence type="ECO:0000256" key="6">
    <source>
        <dbReference type="ARBA" id="ARBA00022769"/>
    </source>
</evidence>
<comment type="subcellular location">
    <subcellularLocation>
        <location evidence="1">Cytoplasm</location>
    </subcellularLocation>
</comment>
<dbReference type="SUPFAM" id="SSF52540">
    <property type="entry name" value="P-loop containing nucleoside triphosphate hydrolases"/>
    <property type="match status" value="2"/>
</dbReference>
<reference evidence="15 16" key="1">
    <citation type="submission" date="2017-05" db="EMBL/GenBank/DDBJ databases">
        <authorList>
            <person name="Varghese N."/>
            <person name="Submissions S."/>
        </authorList>
    </citation>
    <scope>NUCLEOTIDE SEQUENCE [LARGE SCALE GENOMIC DNA]</scope>
    <source>
        <strain evidence="15 16">DSM 46834</strain>
    </source>
</reference>
<evidence type="ECO:0000259" key="14">
    <source>
        <dbReference type="PROSITE" id="PS50893"/>
    </source>
</evidence>
<keyword evidence="6" id="KW-0228">DNA excision</keyword>
<keyword evidence="3" id="KW-0677">Repeat</keyword>
<dbReference type="Proteomes" id="UP000317484">
    <property type="component" value="Unassembled WGS sequence"/>
</dbReference>
<keyword evidence="16" id="KW-1185">Reference proteome</keyword>
<keyword evidence="9" id="KW-0238">DNA-binding</keyword>
<dbReference type="GO" id="GO:0003677">
    <property type="term" value="F:DNA binding"/>
    <property type="evidence" value="ECO:0007669"/>
    <property type="project" value="UniProtKB-KW"/>
</dbReference>
<dbReference type="GO" id="GO:0016887">
    <property type="term" value="F:ATP hydrolysis activity"/>
    <property type="evidence" value="ECO:0007669"/>
    <property type="project" value="InterPro"/>
</dbReference>
<evidence type="ECO:0000256" key="13">
    <source>
        <dbReference type="ARBA" id="ARBA00042156"/>
    </source>
</evidence>
<dbReference type="GO" id="GO:0005737">
    <property type="term" value="C:cytoplasm"/>
    <property type="evidence" value="ECO:0007669"/>
    <property type="project" value="UniProtKB-SubCell"/>
</dbReference>
<evidence type="ECO:0000256" key="5">
    <source>
        <dbReference type="ARBA" id="ARBA00022763"/>
    </source>
</evidence>
<dbReference type="InterPro" id="IPR027417">
    <property type="entry name" value="P-loop_NTPase"/>
</dbReference>
<feature type="domain" description="ABC transporter" evidence="14">
    <location>
        <begin position="485"/>
        <end position="786"/>
    </location>
</feature>
<dbReference type="InterPro" id="IPR003439">
    <property type="entry name" value="ABC_transporter-like_ATP-bd"/>
</dbReference>
<evidence type="ECO:0000256" key="2">
    <source>
        <dbReference type="ARBA" id="ARBA00022490"/>
    </source>
</evidence>
<dbReference type="Gene3D" id="1.10.8.280">
    <property type="entry name" value="ABC transporter ATPase domain-like"/>
    <property type="match status" value="1"/>
</dbReference>
<accession>A0A521CWB8</accession>
<protein>
    <recommendedName>
        <fullName evidence="12">UvrABC system protein A</fullName>
    </recommendedName>
    <alternativeName>
        <fullName evidence="13">Excinuclease ABC subunit A</fullName>
    </alternativeName>
</protein>
<comment type="similarity">
    <text evidence="11">Belongs to the ABC transporter superfamily. UvrA family.</text>
</comment>
<dbReference type="AlphaFoldDB" id="A0A521CWB8"/>
<evidence type="ECO:0000313" key="15">
    <source>
        <dbReference type="EMBL" id="SMO63734.1"/>
    </source>
</evidence>
<keyword evidence="8" id="KW-0267">Excision nuclease</keyword>
<name>A0A521CWB8_9ACTN</name>
<dbReference type="Pfam" id="PF00005">
    <property type="entry name" value="ABC_tran"/>
    <property type="match status" value="1"/>
</dbReference>
<evidence type="ECO:0000256" key="9">
    <source>
        <dbReference type="ARBA" id="ARBA00023125"/>
    </source>
</evidence>
<keyword evidence="2" id="KW-0963">Cytoplasm</keyword>
<dbReference type="EMBL" id="FXTJ01000002">
    <property type="protein sequence ID" value="SMO63734.1"/>
    <property type="molecule type" value="Genomic_DNA"/>
</dbReference>